<comment type="caution">
    <text evidence="2">The sequence shown here is derived from an EMBL/GenBank/DDBJ whole genome shotgun (WGS) entry which is preliminary data.</text>
</comment>
<gene>
    <name evidence="2" type="ORF">GCM10010469_31670</name>
</gene>
<reference evidence="3" key="1">
    <citation type="journal article" date="2019" name="Int. J. Syst. Evol. Microbiol.">
        <title>The Global Catalogue of Microorganisms (GCM) 10K type strain sequencing project: providing services to taxonomists for standard genome sequencing and annotation.</title>
        <authorList>
            <consortium name="The Broad Institute Genomics Platform"/>
            <consortium name="The Broad Institute Genome Sequencing Center for Infectious Disease"/>
            <person name="Wu L."/>
            <person name="Ma J."/>
        </authorList>
    </citation>
    <scope>NUCLEOTIDE SEQUENCE [LARGE SCALE GENOMIC DNA]</scope>
    <source>
        <strain evidence="3">JCM 9381</strain>
    </source>
</reference>
<evidence type="ECO:0000256" key="1">
    <source>
        <dbReference type="SAM" id="MobiDB-lite"/>
    </source>
</evidence>
<feature type="compositionally biased region" description="Low complexity" evidence="1">
    <location>
        <begin position="39"/>
        <end position="98"/>
    </location>
</feature>
<name>A0ABP6QYN2_9ACTN</name>
<accession>A0ABP6QYN2</accession>
<keyword evidence="3" id="KW-1185">Reference proteome</keyword>
<proteinExistence type="predicted"/>
<dbReference type="EMBL" id="BAAAUW010000013">
    <property type="protein sequence ID" value="GAA3263189.1"/>
    <property type="molecule type" value="Genomic_DNA"/>
</dbReference>
<evidence type="ECO:0008006" key="4">
    <source>
        <dbReference type="Google" id="ProtNLM"/>
    </source>
</evidence>
<protein>
    <recommendedName>
        <fullName evidence="4">DUF3618 domain-containing protein</fullName>
    </recommendedName>
</protein>
<evidence type="ECO:0000313" key="2">
    <source>
        <dbReference type="EMBL" id="GAA3263189.1"/>
    </source>
</evidence>
<evidence type="ECO:0000313" key="3">
    <source>
        <dbReference type="Proteomes" id="UP001500728"/>
    </source>
</evidence>
<sequence>MPALLAVRDREQRLVTDVFADRPCGKPVSMTEQNKNANRKTSTAGSTASKAASTADKATASAKSAADGAAAKASDAASAAASGTERAARAANGAAQSAVKGVEAGRRAVVTASGQVASGAKTAWTVIANRRLVAAGAAAGLTALTAASYAVGRRAERHTHGPLTRMTGGRI</sequence>
<dbReference type="Proteomes" id="UP001500728">
    <property type="component" value="Unassembled WGS sequence"/>
</dbReference>
<feature type="region of interest" description="Disordered" evidence="1">
    <location>
        <begin position="22"/>
        <end position="99"/>
    </location>
</feature>
<organism evidence="2 3">
    <name type="scientific">Streptomyces labedae</name>
    <dbReference type="NCBI Taxonomy" id="285569"/>
    <lineage>
        <taxon>Bacteria</taxon>
        <taxon>Bacillati</taxon>
        <taxon>Actinomycetota</taxon>
        <taxon>Actinomycetes</taxon>
        <taxon>Kitasatosporales</taxon>
        <taxon>Streptomycetaceae</taxon>
        <taxon>Streptomyces</taxon>
    </lineage>
</organism>